<sequence>FPPDDVLFSTVPVSDPAARRDRQLVVLLDRVRADALFDRLRRDLPPAAPAPGAATEPLIVRPDAVRVRVINGAGVPGLGRRAAGELRSVGFQVVGPPLDRGTSATVTTVYHGPDKADSARTLAAALRGARTQLDPARGRVLDVVIGSSYAGVTAVNVPRTPPAVPGPPVRTAAEDPCGA</sequence>
<accession>A0A6J4MJR2</accession>
<proteinExistence type="predicted"/>
<dbReference type="InterPro" id="IPR050922">
    <property type="entry name" value="LytR/CpsA/Psr_CW_biosynth"/>
</dbReference>
<dbReference type="PANTHER" id="PTHR33392:SF6">
    <property type="entry name" value="POLYISOPRENYL-TEICHOIC ACID--PEPTIDOGLYCAN TEICHOIC ACID TRANSFERASE TAGU"/>
    <property type="match status" value="1"/>
</dbReference>
<reference evidence="3" key="1">
    <citation type="submission" date="2020-02" db="EMBL/GenBank/DDBJ databases">
        <authorList>
            <person name="Meier V. D."/>
        </authorList>
    </citation>
    <scope>NUCLEOTIDE SEQUENCE</scope>
    <source>
        <strain evidence="3">AVDCRST_MAG16</strain>
    </source>
</reference>
<dbReference type="AlphaFoldDB" id="A0A6J4MJR2"/>
<name>A0A6J4MJR2_9ACTN</name>
<feature type="domain" description="LytR/CpsA/Psr regulator C-terminal" evidence="2">
    <location>
        <begin position="65"/>
        <end position="149"/>
    </location>
</feature>
<evidence type="ECO:0000259" key="2">
    <source>
        <dbReference type="Pfam" id="PF13399"/>
    </source>
</evidence>
<dbReference type="Pfam" id="PF13399">
    <property type="entry name" value="LytR_C"/>
    <property type="match status" value="1"/>
</dbReference>
<gene>
    <name evidence="3" type="ORF">AVDCRST_MAG16-2915</name>
</gene>
<organism evidence="3">
    <name type="scientific">uncultured Frankineae bacterium</name>
    <dbReference type="NCBI Taxonomy" id="437475"/>
    <lineage>
        <taxon>Bacteria</taxon>
        <taxon>Bacillati</taxon>
        <taxon>Actinomycetota</taxon>
        <taxon>Actinomycetes</taxon>
        <taxon>Frankiales</taxon>
        <taxon>environmental samples</taxon>
    </lineage>
</organism>
<evidence type="ECO:0000256" key="1">
    <source>
        <dbReference type="SAM" id="MobiDB-lite"/>
    </source>
</evidence>
<dbReference type="PANTHER" id="PTHR33392">
    <property type="entry name" value="POLYISOPRENYL-TEICHOIC ACID--PEPTIDOGLYCAN TEICHOIC ACID TRANSFERASE TAGU"/>
    <property type="match status" value="1"/>
</dbReference>
<evidence type="ECO:0000313" key="3">
    <source>
        <dbReference type="EMBL" id="CAA9359134.1"/>
    </source>
</evidence>
<dbReference type="InterPro" id="IPR027381">
    <property type="entry name" value="LytR/CpsA/Psr_C"/>
</dbReference>
<feature type="compositionally biased region" description="Pro residues" evidence="1">
    <location>
        <begin position="159"/>
        <end position="168"/>
    </location>
</feature>
<protein>
    <recommendedName>
        <fullName evidence="2">LytR/CpsA/Psr regulator C-terminal domain-containing protein</fullName>
    </recommendedName>
</protein>
<feature type="region of interest" description="Disordered" evidence="1">
    <location>
        <begin position="158"/>
        <end position="179"/>
    </location>
</feature>
<dbReference type="EMBL" id="CADCUE010000276">
    <property type="protein sequence ID" value="CAA9359134.1"/>
    <property type="molecule type" value="Genomic_DNA"/>
</dbReference>
<dbReference type="Gene3D" id="3.30.70.2390">
    <property type="match status" value="1"/>
</dbReference>
<feature type="non-terminal residue" evidence="3">
    <location>
        <position position="1"/>
    </location>
</feature>